<gene>
    <name evidence="2" type="ORF">WJ0W_006075</name>
</gene>
<dbReference type="SUPFAM" id="SSF53720">
    <property type="entry name" value="ALDH-like"/>
    <property type="match status" value="1"/>
</dbReference>
<sequence>MKILLPESIDKTWNEYLLQTALAEPLPIFSNVCVSFISEVSQSILANQRFRKFPELMALAFWMRKTHLMELKREFEQEKGTRVLLPRGNVVHFAPSNVDTIFVYSWFLSMLMGNSNVVRISQKQSEQLTVLLQVLNELMSKSQYKEIQNRTMVVTYPHDEAVTVALLSHCNMRVIWGGDEAVRSIRKIPMPSNATELVFGDKFSLAAIHAESYLLAGSREQTRLAEHFYNDAIWFDQMACSSPRVVCWVGDGQQIKEAKEIFWSQFDRMISKKQMEIAPANIMNKWVTGLTLSAEGKVERFYIQSQNQIHRVQLSEPYHLSREEHCGGGLFLEADFRDLAQLKTLLTPKDQTLSVYGFEHQELHRFASSLAGAGIDRIVPVGKALQFNTVWDGYRLFNFFSREVTILEGLI</sequence>
<dbReference type="Pfam" id="PF05893">
    <property type="entry name" value="LuxC"/>
    <property type="match status" value="1"/>
</dbReference>
<dbReference type="Proteomes" id="UP001154322">
    <property type="component" value="Unassembled WGS sequence"/>
</dbReference>
<accession>A0ABM9GAS5</accession>
<dbReference type="EMBL" id="CALYLO010000013">
    <property type="protein sequence ID" value="CAH8248891.1"/>
    <property type="molecule type" value="Genomic_DNA"/>
</dbReference>
<evidence type="ECO:0000313" key="2">
    <source>
        <dbReference type="EMBL" id="CAH8248891.1"/>
    </source>
</evidence>
<keyword evidence="1" id="KW-0521">NADP</keyword>
<reference evidence="2" key="1">
    <citation type="submission" date="2022-06" db="EMBL/GenBank/DDBJ databases">
        <authorList>
            <person name="Dietemann V."/>
            <person name="Ory F."/>
            <person name="Dainat B."/>
            <person name="Oberhansli S."/>
        </authorList>
    </citation>
    <scope>NUCLEOTIDE SEQUENCE</scope>
    <source>
        <strain evidence="2">Ena-SAMPLE-TAB-26-04-2022-14:26:32:270-5432</strain>
    </source>
</reference>
<name>A0ABM9GAS5_9BACL</name>
<organism evidence="2 3">
    <name type="scientific">Paenibacillus melissococcoides</name>
    <dbReference type="NCBI Taxonomy" id="2912268"/>
    <lineage>
        <taxon>Bacteria</taxon>
        <taxon>Bacillati</taxon>
        <taxon>Bacillota</taxon>
        <taxon>Bacilli</taxon>
        <taxon>Bacillales</taxon>
        <taxon>Paenibacillaceae</taxon>
        <taxon>Paenibacillus</taxon>
    </lineage>
</organism>
<proteinExistence type="predicted"/>
<dbReference type="InterPro" id="IPR008670">
    <property type="entry name" value="CoA_reduct_LuxC"/>
</dbReference>
<dbReference type="InterPro" id="IPR016161">
    <property type="entry name" value="Ald_DH/histidinol_DH"/>
</dbReference>
<comment type="caution">
    <text evidence="2">The sequence shown here is derived from an EMBL/GenBank/DDBJ whole genome shotgun (WGS) entry which is preliminary data.</text>
</comment>
<evidence type="ECO:0000313" key="3">
    <source>
        <dbReference type="Proteomes" id="UP001154322"/>
    </source>
</evidence>
<protein>
    <submittedName>
        <fullName evidence="2">Acyl-CoA reductase</fullName>
    </submittedName>
</protein>
<keyword evidence="3" id="KW-1185">Reference proteome</keyword>
<evidence type="ECO:0000256" key="1">
    <source>
        <dbReference type="ARBA" id="ARBA00022857"/>
    </source>
</evidence>
<dbReference type="RefSeq" id="WP_213428175.1">
    <property type="nucleotide sequence ID" value="NZ_AP031286.1"/>
</dbReference>